<dbReference type="Proteomes" id="UP000663879">
    <property type="component" value="Unassembled WGS sequence"/>
</dbReference>
<proteinExistence type="inferred from homology"/>
<gene>
    <name evidence="11" type="ORF">OXX778_LOCUS14989</name>
</gene>
<feature type="compositionally biased region" description="Acidic residues" evidence="9">
    <location>
        <begin position="535"/>
        <end position="558"/>
    </location>
</feature>
<evidence type="ECO:0000256" key="6">
    <source>
        <dbReference type="ARBA" id="ARBA00044144"/>
    </source>
</evidence>
<keyword evidence="12" id="KW-1185">Reference proteome</keyword>
<evidence type="ECO:0000256" key="5">
    <source>
        <dbReference type="ARBA" id="ARBA00022917"/>
    </source>
</evidence>
<evidence type="ECO:0000256" key="8">
    <source>
        <dbReference type="ARBA" id="ARBA00046432"/>
    </source>
</evidence>
<sequence>MSKQQDQKKKPQQKEDNLQQEKLIAIVLLDSYTNKFEPLSSYRAECLLPLAGGKTLLDNNIQFLIENGVEELFLFCTKHHQQIRNHIEEKKWRKQIEIHFLYNFKCQCFGDAMREIDAKGLINSNFILVTAPGFISNISLKEHLETHKQLCKTDKNTLMTMMCMSKQNDLTYLNENDQSSTLIVHNNNRKILHYDNITSREFSKVTKFPFSVLEKAYDSGKQTVSQQAVDTANAKFKLQQKQTQFTLNATSGYQGGSVDTVLHLKKIQNRNDLVESQIYMCSPYVLHMFTDNFDYESMRDFVHGVLADEEVSGYTIYIDEFKQKYGAHFSLINSLNSYYNETMKLLQRVDLVLDYYTRVKYRRLLDSINVHLAKNSTMPTSNSKFMRNVFVDSNTKIGENCHLVNCFIGSNCLIGDNVKLTNCIIWPNSKIGSSTIINGSWLGSNCKIGNDVHVPENTLFSDYCKVKNNTKITERAVYYTKEAEKLKAKQKTTDSHTDDEKDKIENLTKNFQNLNLDVSESNYVKYILNNKALTETDDEGDDEFSDEDYDNEEEEDDASVSSARSEEQNIRNDTSKNNHFLVLRKRVRKESRSESRLRKQNQYCSDLDMSCMSSNELDSSSDEDDFDRDDSDIENESEDEETNAHEDETETFFKEVVSLLRSALKENLESSNVILEINSRKHANGIQIDDVCYYLAKAVLDLPIVLSGINRNKTLKEQQEAGQKLDYLTSLKSYLKKFILIIQNYYTKTKQSQRIFLNALQDFFIETRAHSDQAPNSFLDANYVKAIHYMYNDLEILDEDIVIEWYDKQVEFLKSSQNADLEKMDPQQRIQAEKIIRKAYSITKLKDFVDWLKQDDDDDEDEEDDE</sequence>
<comment type="caution">
    <text evidence="11">The sequence shown here is derived from an EMBL/GenBank/DDBJ whole genome shotgun (WGS) entry which is preliminary data.</text>
</comment>
<dbReference type="Gene3D" id="1.25.40.180">
    <property type="match status" value="1"/>
</dbReference>
<dbReference type="InterPro" id="IPR029044">
    <property type="entry name" value="Nucleotide-diphossugar_trans"/>
</dbReference>
<name>A0A814EKI8_9BILA</name>
<dbReference type="AlphaFoldDB" id="A0A814EKI8"/>
<dbReference type="OrthoDB" id="424572at2759"/>
<dbReference type="InterPro" id="IPR044123">
    <property type="entry name" value="W2_eIF2B_epsilon"/>
</dbReference>
<evidence type="ECO:0000259" key="10">
    <source>
        <dbReference type="PROSITE" id="PS51363"/>
    </source>
</evidence>
<evidence type="ECO:0000256" key="7">
    <source>
        <dbReference type="ARBA" id="ARBA00044345"/>
    </source>
</evidence>
<dbReference type="GO" id="GO:0005085">
    <property type="term" value="F:guanyl-nucleotide exchange factor activity"/>
    <property type="evidence" value="ECO:0007669"/>
    <property type="project" value="InterPro"/>
</dbReference>
<dbReference type="InterPro" id="IPR016024">
    <property type="entry name" value="ARM-type_fold"/>
</dbReference>
<dbReference type="SUPFAM" id="SSF48371">
    <property type="entry name" value="ARM repeat"/>
    <property type="match status" value="1"/>
</dbReference>
<dbReference type="InterPro" id="IPR011004">
    <property type="entry name" value="Trimer_LpxA-like_sf"/>
</dbReference>
<dbReference type="GO" id="GO:0003743">
    <property type="term" value="F:translation initiation factor activity"/>
    <property type="evidence" value="ECO:0007669"/>
    <property type="project" value="TreeGrafter"/>
</dbReference>
<evidence type="ECO:0000256" key="4">
    <source>
        <dbReference type="ARBA" id="ARBA00022540"/>
    </source>
</evidence>
<keyword evidence="5" id="KW-0648">Protein biosynthesis</keyword>
<dbReference type="InterPro" id="IPR051956">
    <property type="entry name" value="eIF2B_epsilon"/>
</dbReference>
<dbReference type="InterPro" id="IPR056764">
    <property type="entry name" value="LbH_EIF2B3/5"/>
</dbReference>
<organism evidence="11 12">
    <name type="scientific">Brachionus calyciflorus</name>
    <dbReference type="NCBI Taxonomy" id="104777"/>
    <lineage>
        <taxon>Eukaryota</taxon>
        <taxon>Metazoa</taxon>
        <taxon>Spiralia</taxon>
        <taxon>Gnathifera</taxon>
        <taxon>Rotifera</taxon>
        <taxon>Eurotatoria</taxon>
        <taxon>Monogononta</taxon>
        <taxon>Pseudotrocha</taxon>
        <taxon>Ploima</taxon>
        <taxon>Brachionidae</taxon>
        <taxon>Brachionus</taxon>
    </lineage>
</organism>
<evidence type="ECO:0000256" key="1">
    <source>
        <dbReference type="ARBA" id="ARBA00004514"/>
    </source>
</evidence>
<protein>
    <recommendedName>
        <fullName evidence="6">Translation initiation factor eIF2B subunit epsilon</fullName>
    </recommendedName>
    <alternativeName>
        <fullName evidence="7">eIF2B GDP-GTP exchange factor subunit epsilon</fullName>
    </alternativeName>
</protein>
<keyword evidence="4" id="KW-0396">Initiation factor</keyword>
<accession>A0A814EKI8</accession>
<dbReference type="CDD" id="cd11558">
    <property type="entry name" value="W2_eIF2B_epsilon"/>
    <property type="match status" value="1"/>
</dbReference>
<dbReference type="PANTHER" id="PTHR45887">
    <property type="entry name" value="TRANSLATION INITIATION FACTOR EIF-2B SUBUNIT EPSILON"/>
    <property type="match status" value="1"/>
</dbReference>
<feature type="domain" description="W2" evidence="10">
    <location>
        <begin position="646"/>
        <end position="862"/>
    </location>
</feature>
<dbReference type="Gene3D" id="2.160.10.10">
    <property type="entry name" value="Hexapeptide repeat proteins"/>
    <property type="match status" value="1"/>
</dbReference>
<dbReference type="EMBL" id="CAJNOC010003204">
    <property type="protein sequence ID" value="CAF0972451.1"/>
    <property type="molecule type" value="Genomic_DNA"/>
</dbReference>
<feature type="compositionally biased region" description="Basic and acidic residues" evidence="9">
    <location>
        <begin position="564"/>
        <end position="576"/>
    </location>
</feature>
<evidence type="ECO:0000256" key="9">
    <source>
        <dbReference type="SAM" id="MobiDB-lite"/>
    </source>
</evidence>
<feature type="compositionally biased region" description="Acidic residues" evidence="9">
    <location>
        <begin position="619"/>
        <end position="641"/>
    </location>
</feature>
<dbReference type="SUPFAM" id="SSF51161">
    <property type="entry name" value="Trimeric LpxA-like enzymes"/>
    <property type="match status" value="1"/>
</dbReference>
<dbReference type="Pfam" id="PF25084">
    <property type="entry name" value="LbH_EIF2B"/>
    <property type="match status" value="1"/>
</dbReference>
<comment type="subcellular location">
    <subcellularLocation>
        <location evidence="1">Cytoplasm</location>
        <location evidence="1">Cytosol</location>
    </subcellularLocation>
</comment>
<feature type="region of interest" description="Disordered" evidence="9">
    <location>
        <begin position="609"/>
        <end position="648"/>
    </location>
</feature>
<evidence type="ECO:0000256" key="3">
    <source>
        <dbReference type="ARBA" id="ARBA00022490"/>
    </source>
</evidence>
<keyword evidence="3" id="KW-0963">Cytoplasm</keyword>
<comment type="similarity">
    <text evidence="2">Belongs to the eIF-2B gamma/epsilon subunits family.</text>
</comment>
<feature type="region of interest" description="Disordered" evidence="9">
    <location>
        <begin position="534"/>
        <end position="577"/>
    </location>
</feature>
<dbReference type="GO" id="GO:0005851">
    <property type="term" value="C:eukaryotic translation initiation factor 2B complex"/>
    <property type="evidence" value="ECO:0007669"/>
    <property type="project" value="TreeGrafter"/>
</dbReference>
<evidence type="ECO:0000313" key="11">
    <source>
        <dbReference type="EMBL" id="CAF0972451.1"/>
    </source>
</evidence>
<evidence type="ECO:0000313" key="12">
    <source>
        <dbReference type="Proteomes" id="UP000663879"/>
    </source>
</evidence>
<dbReference type="Gene3D" id="3.90.550.10">
    <property type="entry name" value="Spore Coat Polysaccharide Biosynthesis Protein SpsA, Chain A"/>
    <property type="match status" value="1"/>
</dbReference>
<evidence type="ECO:0000256" key="2">
    <source>
        <dbReference type="ARBA" id="ARBA00007878"/>
    </source>
</evidence>
<dbReference type="PROSITE" id="PS51363">
    <property type="entry name" value="W2"/>
    <property type="match status" value="1"/>
</dbReference>
<dbReference type="Pfam" id="PF02020">
    <property type="entry name" value="W2"/>
    <property type="match status" value="1"/>
</dbReference>
<dbReference type="GO" id="GO:0031369">
    <property type="term" value="F:translation initiation factor binding"/>
    <property type="evidence" value="ECO:0007669"/>
    <property type="project" value="InterPro"/>
</dbReference>
<comment type="subunit">
    <text evidence="8">Component of the translation initiation factor 2B (eIF2B) complex which is a heterodecamer of two sets of five different subunits: alpha, beta, gamma, delta and epsilon. Subunits alpha, beta and delta comprise a regulatory subcomplex and subunits epsilon and gamma comprise a catalytic subcomplex. Within the complex, the hexameric regulatory complex resides at the center, with the two heterodimeric catalytic subcomplexes bound on opposite sides.</text>
</comment>
<dbReference type="InterPro" id="IPR003307">
    <property type="entry name" value="W2_domain"/>
</dbReference>
<dbReference type="PANTHER" id="PTHR45887:SF1">
    <property type="entry name" value="TRANSLATION INITIATION FACTOR EIF-2B SUBUNIT EPSILON"/>
    <property type="match status" value="1"/>
</dbReference>
<dbReference type="SUPFAM" id="SSF53448">
    <property type="entry name" value="Nucleotide-diphospho-sugar transferases"/>
    <property type="match status" value="1"/>
</dbReference>
<reference evidence="11" key="1">
    <citation type="submission" date="2021-02" db="EMBL/GenBank/DDBJ databases">
        <authorList>
            <person name="Nowell W R."/>
        </authorList>
    </citation>
    <scope>NUCLEOTIDE SEQUENCE</scope>
    <source>
        <strain evidence="11">Ploen Becks lab</strain>
    </source>
</reference>